<keyword evidence="3" id="KW-1185">Reference proteome</keyword>
<dbReference type="EMBL" id="BLAL01000300">
    <property type="protein sequence ID" value="GET01480.1"/>
    <property type="molecule type" value="Genomic_DNA"/>
</dbReference>
<accession>A0A2Z6S7G9</accession>
<name>A0A2Z6S7G9_9GLOM</name>
<reference evidence="1 3" key="1">
    <citation type="submission" date="2017-11" db="EMBL/GenBank/DDBJ databases">
        <title>The genome of Rhizophagus clarus HR1 reveals common genetic basis of auxotrophy among arbuscular mycorrhizal fungi.</title>
        <authorList>
            <person name="Kobayashi Y."/>
        </authorList>
    </citation>
    <scope>NUCLEOTIDE SEQUENCE [LARGE SCALE GENOMIC DNA]</scope>
    <source>
        <strain evidence="1 3">HR1</strain>
    </source>
</reference>
<gene>
    <name evidence="2" type="ORF">RCL2_002788700</name>
    <name evidence="1" type="ORF">RclHR1_00380045</name>
</gene>
<organism evidence="1 3">
    <name type="scientific">Rhizophagus clarus</name>
    <dbReference type="NCBI Taxonomy" id="94130"/>
    <lineage>
        <taxon>Eukaryota</taxon>
        <taxon>Fungi</taxon>
        <taxon>Fungi incertae sedis</taxon>
        <taxon>Mucoromycota</taxon>
        <taxon>Glomeromycotina</taxon>
        <taxon>Glomeromycetes</taxon>
        <taxon>Glomerales</taxon>
        <taxon>Glomeraceae</taxon>
        <taxon>Rhizophagus</taxon>
    </lineage>
</organism>
<protein>
    <submittedName>
        <fullName evidence="1">Uncharacterized protein</fullName>
    </submittedName>
</protein>
<sequence>MSLGKNFQSVKNSPRERRLEFVCEKIDNFFESHDTRGYKFDIDSSGNVFIVEMDQLFHDFKVPNGGVVDDPPIDVLGALGHYRPRGGGNPAPFDIAISPNLNIIPKPPVPPLRHTRRRCTLPMLRRRRTAPRISRHREIPPVDKSGRPHARIMCEVAVTQDLDHFKEKCERWMQQQYQPGVYFEEVKLAQYTPFVFLSTNLNSIFGKYHSGNLALLKLIIILLLGLPAYQVNIPVQEVFWNPSIIGRAPSTAGYTITGVTANNFIIDLYRIQLFVLQNQSN</sequence>
<dbReference type="AlphaFoldDB" id="A0A2Z6S7G9"/>
<evidence type="ECO:0000313" key="1">
    <source>
        <dbReference type="EMBL" id="GBC00277.1"/>
    </source>
</evidence>
<reference evidence="2" key="2">
    <citation type="submission" date="2019-10" db="EMBL/GenBank/DDBJ databases">
        <title>Conservation and host-specific expression of non-tandemly repeated heterogenous ribosome RNA gene in arbuscular mycorrhizal fungi.</title>
        <authorList>
            <person name="Maeda T."/>
            <person name="Kobayashi Y."/>
            <person name="Nakagawa T."/>
            <person name="Ezawa T."/>
            <person name="Yamaguchi K."/>
            <person name="Bino T."/>
            <person name="Nishimoto Y."/>
            <person name="Shigenobu S."/>
            <person name="Kawaguchi M."/>
        </authorList>
    </citation>
    <scope>NUCLEOTIDE SEQUENCE</scope>
    <source>
        <strain evidence="2">HR1</strain>
    </source>
</reference>
<evidence type="ECO:0000313" key="2">
    <source>
        <dbReference type="EMBL" id="GET01480.1"/>
    </source>
</evidence>
<dbReference type="EMBL" id="BEXD01003112">
    <property type="protein sequence ID" value="GBC00277.1"/>
    <property type="molecule type" value="Genomic_DNA"/>
</dbReference>
<comment type="caution">
    <text evidence="1">The sequence shown here is derived from an EMBL/GenBank/DDBJ whole genome shotgun (WGS) entry which is preliminary data.</text>
</comment>
<dbReference type="Proteomes" id="UP000247702">
    <property type="component" value="Unassembled WGS sequence"/>
</dbReference>
<evidence type="ECO:0000313" key="3">
    <source>
        <dbReference type="Proteomes" id="UP000247702"/>
    </source>
</evidence>
<dbReference type="Proteomes" id="UP000615446">
    <property type="component" value="Unassembled WGS sequence"/>
</dbReference>
<proteinExistence type="predicted"/>
<dbReference type="OrthoDB" id="2325915at2759"/>